<organism evidence="1 2">
    <name type="scientific">Catharanthus roseus</name>
    <name type="common">Madagascar periwinkle</name>
    <name type="synonym">Vinca rosea</name>
    <dbReference type="NCBI Taxonomy" id="4058"/>
    <lineage>
        <taxon>Eukaryota</taxon>
        <taxon>Viridiplantae</taxon>
        <taxon>Streptophyta</taxon>
        <taxon>Embryophyta</taxon>
        <taxon>Tracheophyta</taxon>
        <taxon>Spermatophyta</taxon>
        <taxon>Magnoliopsida</taxon>
        <taxon>eudicotyledons</taxon>
        <taxon>Gunneridae</taxon>
        <taxon>Pentapetalae</taxon>
        <taxon>asterids</taxon>
        <taxon>lamiids</taxon>
        <taxon>Gentianales</taxon>
        <taxon>Apocynaceae</taxon>
        <taxon>Rauvolfioideae</taxon>
        <taxon>Vinceae</taxon>
        <taxon>Catharanthinae</taxon>
        <taxon>Catharanthus</taxon>
    </lineage>
</organism>
<accession>A0ACC0BIU7</accession>
<dbReference type="EMBL" id="CM044703">
    <property type="protein sequence ID" value="KAI5672557.1"/>
    <property type="molecule type" value="Genomic_DNA"/>
</dbReference>
<dbReference type="Proteomes" id="UP001060085">
    <property type="component" value="Linkage Group LG03"/>
</dbReference>
<keyword evidence="2" id="KW-1185">Reference proteome</keyword>
<comment type="caution">
    <text evidence="1">The sequence shown here is derived from an EMBL/GenBank/DDBJ whole genome shotgun (WGS) entry which is preliminary data.</text>
</comment>
<sequence length="1086" mass="126703">MIRIVSNASVNRWIWGGSDPRYISNLDMNWNEISEVVGKVSYYYKDKIQGIGLLNFNKSEINNWKKTISYANHTILHLDYADKNVTWDKLYPEWIDEEQESEVPTCPSLPKIEVPKNRLDLISVKIPCQNDHGNWSRDVGRLHLQLATAALLASVKGSYPVYVLFVTECFPIPNLFTCKELVVRKGNVWLYKPKLDILREKIHDIPVGSCELALPLGVGSREEEEEEEEEEEGHGVRPREAYATILHSADVYVCGAIVAAQSIKMSGSTRDLVILVDETISEYHRSGLEVAGWKIRTIQRIRNPKAEKDSYNEWNYSKFRLWQLTDYEKIIFIDADLLILRNIDFLFKMPEISATGNNGTLFNSGVMVIEPSNCTFNLLMDHINEIKSYNGGDQGYLNEIFTWWHRIPKHMNFLKHFWIGDEEIVKQRKMSLFGAEPPILYVLHYLGYKPWMCFRDYDCNWNFDILQEFASDIAHRSWWKVHDAMPEKLQEFCLLGSRQKAQLEWDRRQAQKGNYSDGHWKIKVKDNRLKKCIDRLCNWKIIFSLVCEESHFVGRLINGRSDHRYESHLEINLDQISRVLEHLPHQKNTIHGIGILNFNSNEISHLKRFIPYANYTNLELDYINENLTWESLFPEWIDEEQEQQVPNCPSLPRIHVPIQRIDVIAIKLPCRRNDSNWSRDIVRLHLQISAAHLAVSDAKGNNHPIYILFVTNCLPIPNLFLCKELVSHEGNVWLYKPDLNVLREKLQLPQGSCELALSIGDGESGCSSVKQNKEAYATVILSSKHYVCGAIAAAQSIRMTGSTRDLVILVDKTITEDQKKGLEMSGWKVRIIERIRNPKAEKKAYNEWNYSKFRLWQLTDYEKIIFIDADLIILKNIDSLFKLPEVSAVGNHGTIFNSGVMVIEPSNCTFQLLMDHVNDIESYNGGDQGYLNEIFTWWHRIPKKMNFLKHFWTGDNETENEKKIKLFEAEPEVLFVLHYLGYKPWMCFRDYDCNWNVGKLHEFASDSVHRIWWKVHDSMPPALQSFCVLTSKQRAQLEYDRKQAEKRNYTDGHWRIEVKDPRNKCNDKLCDVDWYGMLWTWGDDHV</sequence>
<name>A0ACC0BIU7_CATRO</name>
<evidence type="ECO:0000313" key="1">
    <source>
        <dbReference type="EMBL" id="KAI5672557.1"/>
    </source>
</evidence>
<gene>
    <name evidence="1" type="ORF">M9H77_12921</name>
</gene>
<reference evidence="2" key="1">
    <citation type="journal article" date="2023" name="Nat. Plants">
        <title>Single-cell RNA sequencing provides a high-resolution roadmap for understanding the multicellular compartmentation of specialized metabolism.</title>
        <authorList>
            <person name="Sun S."/>
            <person name="Shen X."/>
            <person name="Li Y."/>
            <person name="Li Y."/>
            <person name="Wang S."/>
            <person name="Li R."/>
            <person name="Zhang H."/>
            <person name="Shen G."/>
            <person name="Guo B."/>
            <person name="Wei J."/>
            <person name="Xu J."/>
            <person name="St-Pierre B."/>
            <person name="Chen S."/>
            <person name="Sun C."/>
        </authorList>
    </citation>
    <scope>NUCLEOTIDE SEQUENCE [LARGE SCALE GENOMIC DNA]</scope>
</reference>
<protein>
    <submittedName>
        <fullName evidence="1">Uncharacterized protein</fullName>
    </submittedName>
</protein>
<proteinExistence type="predicted"/>
<evidence type="ECO:0000313" key="2">
    <source>
        <dbReference type="Proteomes" id="UP001060085"/>
    </source>
</evidence>